<reference evidence="1" key="1">
    <citation type="submission" date="2021-02" db="EMBL/GenBank/DDBJ databases">
        <authorList>
            <person name="Nowell W R."/>
        </authorList>
    </citation>
    <scope>NUCLEOTIDE SEQUENCE</scope>
</reference>
<sequence>MTSPKGSNLGRLYGLTKVHKDNLPSRPVLSAIGTFSYGLENPPIPLPPTVNTDTVIIRIPYFGLTSKVYGKRLTLAIKYHYPPKLTRIVDDVKDRIGSAVTIKDNIPTQSKSYVVYEANCPKCSDTYIEKTYRQH</sequence>
<name>A0A815HXX6_9BILA</name>
<evidence type="ECO:0000313" key="2">
    <source>
        <dbReference type="Proteomes" id="UP000663834"/>
    </source>
</evidence>
<dbReference type="Proteomes" id="UP000663834">
    <property type="component" value="Unassembled WGS sequence"/>
</dbReference>
<gene>
    <name evidence="1" type="ORF">KQP761_LOCUS7677</name>
</gene>
<proteinExistence type="predicted"/>
<dbReference type="AlphaFoldDB" id="A0A815HXX6"/>
<accession>A0A815HXX6</accession>
<comment type="caution">
    <text evidence="1">The sequence shown here is derived from an EMBL/GenBank/DDBJ whole genome shotgun (WGS) entry which is preliminary data.</text>
</comment>
<dbReference type="OrthoDB" id="6782675at2759"/>
<evidence type="ECO:0000313" key="1">
    <source>
        <dbReference type="EMBL" id="CAF1359968.1"/>
    </source>
</evidence>
<protein>
    <submittedName>
        <fullName evidence="1">Uncharacterized protein</fullName>
    </submittedName>
</protein>
<dbReference type="EMBL" id="CAJNOW010002659">
    <property type="protein sequence ID" value="CAF1359968.1"/>
    <property type="molecule type" value="Genomic_DNA"/>
</dbReference>
<organism evidence="1 2">
    <name type="scientific">Rotaria magnacalcarata</name>
    <dbReference type="NCBI Taxonomy" id="392030"/>
    <lineage>
        <taxon>Eukaryota</taxon>
        <taxon>Metazoa</taxon>
        <taxon>Spiralia</taxon>
        <taxon>Gnathifera</taxon>
        <taxon>Rotifera</taxon>
        <taxon>Eurotatoria</taxon>
        <taxon>Bdelloidea</taxon>
        <taxon>Philodinida</taxon>
        <taxon>Philodinidae</taxon>
        <taxon>Rotaria</taxon>
    </lineage>
</organism>